<evidence type="ECO:0000313" key="2">
    <source>
        <dbReference type="Proteomes" id="UP000281474"/>
    </source>
</evidence>
<comment type="caution">
    <text evidence="1">The sequence shown here is derived from an EMBL/GenBank/DDBJ whole genome shotgun (WGS) entry which is preliminary data.</text>
</comment>
<sequence>MKKIITVAASVFLGVAIQGCAPSSYNVKEPIASNIAFVKQQNAGSLQFEDHRHEDQKIFSFGVLPAGLMLGEEKLEPISYLQNNTVKELQARGVNLDSQNLATTQVKINKLLMRNHRTNGYTPFITLTMLSADVETDAGTKRLGFFIKRGKVPVWSFNEVIQPTLNEPLSLLVKEFSAKLNKYVYKGQMSDTEVTKLIDKIKNSKDKKTKYLDVYQLGFSNNPSAIPYVYELSQTGDEYVRMAAISSLGILGANEHFDDLKRVANNGETWTDRAMALKAIGDLGTDEAKAFLMKMTEQLNTVNSHEQIWSSEIIRLYL</sequence>
<dbReference type="Pfam" id="PF13646">
    <property type="entry name" value="HEAT_2"/>
    <property type="match status" value="1"/>
</dbReference>
<dbReference type="AlphaFoldDB" id="A0A3L8Q0I7"/>
<reference evidence="1 2" key="1">
    <citation type="submission" date="2018-09" db="EMBL/GenBank/DDBJ databases">
        <title>Phylogeny of the Shewanellaceae, and recommendation for two new genera, Pseudoshewanella and Parashewanella.</title>
        <authorList>
            <person name="Wang G."/>
        </authorList>
    </citation>
    <scope>NUCLEOTIDE SEQUENCE [LARGE SCALE GENOMIC DNA]</scope>
    <source>
        <strain evidence="1 2">C51</strain>
    </source>
</reference>
<dbReference type="Gene3D" id="1.25.10.10">
    <property type="entry name" value="Leucine-rich Repeat Variant"/>
    <property type="match status" value="1"/>
</dbReference>
<evidence type="ECO:0000313" key="1">
    <source>
        <dbReference type="EMBL" id="RLV60539.1"/>
    </source>
</evidence>
<dbReference type="RefSeq" id="WP_121838146.1">
    <property type="nucleotide sequence ID" value="NZ_ML014763.1"/>
</dbReference>
<protein>
    <submittedName>
        <fullName evidence="1">HEAT repeat domain-containing protein</fullName>
    </submittedName>
</protein>
<proteinExistence type="predicted"/>
<name>A0A3L8Q0I7_9GAMM</name>
<dbReference type="SUPFAM" id="SSF48371">
    <property type="entry name" value="ARM repeat"/>
    <property type="match status" value="1"/>
</dbReference>
<organism evidence="1 2">
    <name type="scientific">Parashewanella curva</name>
    <dbReference type="NCBI Taxonomy" id="2338552"/>
    <lineage>
        <taxon>Bacteria</taxon>
        <taxon>Pseudomonadati</taxon>
        <taxon>Pseudomonadota</taxon>
        <taxon>Gammaproteobacteria</taxon>
        <taxon>Alteromonadales</taxon>
        <taxon>Shewanellaceae</taxon>
        <taxon>Parashewanella</taxon>
    </lineage>
</organism>
<dbReference type="Proteomes" id="UP000281474">
    <property type="component" value="Unassembled WGS sequence"/>
</dbReference>
<dbReference type="InterPro" id="IPR011989">
    <property type="entry name" value="ARM-like"/>
</dbReference>
<dbReference type="OrthoDB" id="8773546at2"/>
<keyword evidence="2" id="KW-1185">Reference proteome</keyword>
<dbReference type="InterPro" id="IPR016024">
    <property type="entry name" value="ARM-type_fold"/>
</dbReference>
<dbReference type="PROSITE" id="PS51257">
    <property type="entry name" value="PROKAR_LIPOPROTEIN"/>
    <property type="match status" value="1"/>
</dbReference>
<accession>A0A3L8Q0I7</accession>
<dbReference type="EMBL" id="QZEI01000014">
    <property type="protein sequence ID" value="RLV60539.1"/>
    <property type="molecule type" value="Genomic_DNA"/>
</dbReference>
<gene>
    <name evidence="1" type="ORF">D5018_06215</name>
</gene>